<evidence type="ECO:0000256" key="3">
    <source>
        <dbReference type="ARBA" id="ARBA00023125"/>
    </source>
</evidence>
<dbReference type="Gene3D" id="3.40.190.10">
    <property type="entry name" value="Periplasmic binding protein-like II"/>
    <property type="match status" value="2"/>
</dbReference>
<dbReference type="GO" id="GO:0003700">
    <property type="term" value="F:DNA-binding transcription factor activity"/>
    <property type="evidence" value="ECO:0007669"/>
    <property type="project" value="InterPro"/>
</dbReference>
<dbReference type="Proteomes" id="UP000002482">
    <property type="component" value="Chromosome"/>
</dbReference>
<dbReference type="PANTHER" id="PTHR30346">
    <property type="entry name" value="TRANSCRIPTIONAL DUAL REGULATOR HCAR-RELATED"/>
    <property type="match status" value="1"/>
</dbReference>
<name>F0Q074_PARA1</name>
<reference evidence="7" key="1">
    <citation type="submission" date="2011-02" db="EMBL/GenBank/DDBJ databases">
        <title>Complete sequence of Acidovorax avenae subsp. avenae ATCC 19860.</title>
        <authorList>
            <consortium name="US DOE Joint Genome Institute"/>
            <person name="Lucas S."/>
            <person name="Copeland A."/>
            <person name="Lapidus A."/>
            <person name="Cheng J.-F."/>
            <person name="Goodwin L."/>
            <person name="Pitluck S."/>
            <person name="Chertkov O."/>
            <person name="Held B."/>
            <person name="Detter J.C."/>
            <person name="Han C."/>
            <person name="Tapia R."/>
            <person name="Land M."/>
            <person name="Hauser L."/>
            <person name="Kyrpides N."/>
            <person name="Ivanova N."/>
            <person name="Ovchinnikova G."/>
            <person name="Pagani I."/>
            <person name="Gordon S."/>
            <person name="Woyke T."/>
        </authorList>
    </citation>
    <scope>NUCLEOTIDE SEQUENCE</scope>
    <source>
        <strain evidence="7">ATCC 19860</strain>
    </source>
</reference>
<dbReference type="Gene3D" id="1.10.10.10">
    <property type="entry name" value="Winged helix-like DNA-binding domain superfamily/Winged helix DNA-binding domain"/>
    <property type="match status" value="1"/>
</dbReference>
<dbReference type="EMBL" id="CP002521">
    <property type="protein sequence ID" value="ADX43957.1"/>
    <property type="molecule type" value="Genomic_DNA"/>
</dbReference>
<dbReference type="SMR" id="F0Q074"/>
<evidence type="ECO:0000256" key="5">
    <source>
        <dbReference type="SAM" id="MobiDB-lite"/>
    </source>
</evidence>
<dbReference type="InterPro" id="IPR036388">
    <property type="entry name" value="WH-like_DNA-bd_sf"/>
</dbReference>
<dbReference type="GO" id="GO:0032993">
    <property type="term" value="C:protein-DNA complex"/>
    <property type="evidence" value="ECO:0007669"/>
    <property type="project" value="TreeGrafter"/>
</dbReference>
<protein>
    <submittedName>
        <fullName evidence="7">Transcriptional regulator, LysR family</fullName>
    </submittedName>
</protein>
<dbReference type="Pfam" id="PF03466">
    <property type="entry name" value="LysR_substrate"/>
    <property type="match status" value="1"/>
</dbReference>
<dbReference type="KEGG" id="aaa:Acav_0029"/>
<dbReference type="SUPFAM" id="SSF53850">
    <property type="entry name" value="Periplasmic binding protein-like II"/>
    <property type="match status" value="1"/>
</dbReference>
<dbReference type="InterPro" id="IPR000847">
    <property type="entry name" value="LysR_HTH_N"/>
</dbReference>
<evidence type="ECO:0000256" key="4">
    <source>
        <dbReference type="ARBA" id="ARBA00023163"/>
    </source>
</evidence>
<comment type="similarity">
    <text evidence="1">Belongs to the LysR transcriptional regulatory family.</text>
</comment>
<keyword evidence="2" id="KW-0805">Transcription regulation</keyword>
<dbReference type="InterPro" id="IPR036390">
    <property type="entry name" value="WH_DNA-bd_sf"/>
</dbReference>
<dbReference type="Pfam" id="PF00126">
    <property type="entry name" value="HTH_1"/>
    <property type="match status" value="1"/>
</dbReference>
<accession>F0Q074</accession>
<dbReference type="InterPro" id="IPR005119">
    <property type="entry name" value="LysR_subst-bd"/>
</dbReference>
<dbReference type="AlphaFoldDB" id="F0Q074"/>
<evidence type="ECO:0000259" key="6">
    <source>
        <dbReference type="PROSITE" id="PS50931"/>
    </source>
</evidence>
<feature type="domain" description="HTH lysR-type" evidence="6">
    <location>
        <begin position="4"/>
        <end position="61"/>
    </location>
</feature>
<dbReference type="GO" id="GO:0003677">
    <property type="term" value="F:DNA binding"/>
    <property type="evidence" value="ECO:0007669"/>
    <property type="project" value="UniProtKB-KW"/>
</dbReference>
<gene>
    <name evidence="7" type="ordered locus">Acav_0029</name>
</gene>
<evidence type="ECO:0000256" key="1">
    <source>
        <dbReference type="ARBA" id="ARBA00009437"/>
    </source>
</evidence>
<keyword evidence="8" id="KW-1185">Reference proteome</keyword>
<evidence type="ECO:0000256" key="2">
    <source>
        <dbReference type="ARBA" id="ARBA00023015"/>
    </source>
</evidence>
<dbReference type="PROSITE" id="PS50931">
    <property type="entry name" value="HTH_LYSR"/>
    <property type="match status" value="1"/>
</dbReference>
<keyword evidence="4" id="KW-0804">Transcription</keyword>
<dbReference type="SUPFAM" id="SSF46785">
    <property type="entry name" value="Winged helix' DNA-binding domain"/>
    <property type="match status" value="1"/>
</dbReference>
<keyword evidence="3" id="KW-0238">DNA-binding</keyword>
<dbReference type="PANTHER" id="PTHR30346:SF28">
    <property type="entry name" value="HTH-TYPE TRANSCRIPTIONAL REGULATOR CYNR"/>
    <property type="match status" value="1"/>
</dbReference>
<evidence type="ECO:0000313" key="8">
    <source>
        <dbReference type="Proteomes" id="UP000002482"/>
    </source>
</evidence>
<evidence type="ECO:0000313" key="7">
    <source>
        <dbReference type="EMBL" id="ADX43957.1"/>
    </source>
</evidence>
<organism evidence="7 8">
    <name type="scientific">Paracidovorax avenae (strain ATCC 19860 / DSM 7227 / CCUG 15838 / JCM 20985 / LMG 2117 / NCPPB 1011)</name>
    <name type="common">Acidovorax avenae</name>
    <dbReference type="NCBI Taxonomy" id="643561"/>
    <lineage>
        <taxon>Bacteria</taxon>
        <taxon>Pseudomonadati</taxon>
        <taxon>Pseudomonadota</taxon>
        <taxon>Betaproteobacteria</taxon>
        <taxon>Burkholderiales</taxon>
        <taxon>Comamonadaceae</taxon>
        <taxon>Paracidovorax</taxon>
    </lineage>
</organism>
<feature type="region of interest" description="Disordered" evidence="5">
    <location>
        <begin position="296"/>
        <end position="316"/>
    </location>
</feature>
<proteinExistence type="inferred from homology"/>
<sequence length="316" mass="33620">MALMYLPHLAYLRALIEHGSFAAAARACGVSQPAVSHGMRMLQARFDAPLLVREGRRRVPTELALRVAAESRSLAEGIDALVPGGAGPASGNPRVLRAGLTPSAALVCGPLLYAGWCEGRPRRSLEMVCADEGRLLANLVEGTVDCAIAPRPRGFAHHGVVQQRLYALRPQAYARRGHPLAGARSLEALRGAAWARVEPSVSGPVDVLAEAYRVRRMRPPRVAAHCPDFASMLRLVAQCDLLAVVPHPALLGAEARALVPLALQESFPLYDMWLFEPARRPSKLSPHLVRQLLALGDTPADTGGPAGQGRPASGAG</sequence>
<dbReference type="HOGENOM" id="CLU_039613_6_0_4"/>